<evidence type="ECO:0000313" key="6">
    <source>
        <dbReference type="EMBL" id="OIR15483.1"/>
    </source>
</evidence>
<dbReference type="InterPro" id="IPR000700">
    <property type="entry name" value="PAS-assoc_C"/>
</dbReference>
<name>A0A1J5T5T5_9ZZZZ</name>
<dbReference type="Gene3D" id="3.30.70.270">
    <property type="match status" value="1"/>
</dbReference>
<dbReference type="CDD" id="cd01949">
    <property type="entry name" value="GGDEF"/>
    <property type="match status" value="1"/>
</dbReference>
<dbReference type="NCBIfam" id="TIGR00229">
    <property type="entry name" value="sensory_box"/>
    <property type="match status" value="1"/>
</dbReference>
<dbReference type="Pfam" id="PF00990">
    <property type="entry name" value="GGDEF"/>
    <property type="match status" value="1"/>
</dbReference>
<dbReference type="Pfam" id="PF00672">
    <property type="entry name" value="HAMP"/>
    <property type="match status" value="1"/>
</dbReference>
<dbReference type="SUPFAM" id="SSF158472">
    <property type="entry name" value="HAMP domain-like"/>
    <property type="match status" value="1"/>
</dbReference>
<dbReference type="Pfam" id="PF08447">
    <property type="entry name" value="PAS_3"/>
    <property type="match status" value="1"/>
</dbReference>
<dbReference type="Gene3D" id="2.10.70.100">
    <property type="match status" value="1"/>
</dbReference>
<dbReference type="GO" id="GO:0007165">
    <property type="term" value="P:signal transduction"/>
    <property type="evidence" value="ECO:0007669"/>
    <property type="project" value="InterPro"/>
</dbReference>
<protein>
    <submittedName>
        <fullName evidence="6">Cyclic di-GMP phosphodiesterase Gmr</fullName>
        <ecNumber evidence="6">3.1.4.52</ecNumber>
    </submittedName>
</protein>
<evidence type="ECO:0000259" key="5">
    <source>
        <dbReference type="PROSITE" id="PS50887"/>
    </source>
</evidence>
<dbReference type="Gene3D" id="3.30.450.20">
    <property type="entry name" value="PAS domain"/>
    <property type="match status" value="1"/>
</dbReference>
<dbReference type="SMART" id="SM00267">
    <property type="entry name" value="GGDEF"/>
    <property type="match status" value="1"/>
</dbReference>
<dbReference type="Gene3D" id="6.10.340.10">
    <property type="match status" value="1"/>
</dbReference>
<dbReference type="InterPro" id="IPR029787">
    <property type="entry name" value="Nucleotide_cyclase"/>
</dbReference>
<dbReference type="Pfam" id="PF00563">
    <property type="entry name" value="EAL"/>
    <property type="match status" value="1"/>
</dbReference>
<dbReference type="InterPro" id="IPR013655">
    <property type="entry name" value="PAS_fold_3"/>
</dbReference>
<keyword evidence="1" id="KW-0812">Transmembrane</keyword>
<dbReference type="EMBL" id="MLJW01000009">
    <property type="protein sequence ID" value="OIR15483.1"/>
    <property type="molecule type" value="Genomic_DNA"/>
</dbReference>
<dbReference type="CDD" id="cd18773">
    <property type="entry name" value="PDC1_HK_sensor"/>
    <property type="match status" value="1"/>
</dbReference>
<feature type="domain" description="HAMP" evidence="4">
    <location>
        <begin position="190"/>
        <end position="243"/>
    </location>
</feature>
<dbReference type="CDD" id="cd01948">
    <property type="entry name" value="EAL"/>
    <property type="match status" value="1"/>
</dbReference>
<dbReference type="NCBIfam" id="TIGR00254">
    <property type="entry name" value="GGDEF"/>
    <property type="match status" value="1"/>
</dbReference>
<keyword evidence="6" id="KW-0378">Hydrolase</keyword>
<dbReference type="PROSITE" id="PS50883">
    <property type="entry name" value="EAL"/>
    <property type="match status" value="1"/>
</dbReference>
<dbReference type="PROSITE" id="PS50885">
    <property type="entry name" value="HAMP"/>
    <property type="match status" value="1"/>
</dbReference>
<feature type="domain" description="GGDEF" evidence="5">
    <location>
        <begin position="432"/>
        <end position="565"/>
    </location>
</feature>
<dbReference type="PANTHER" id="PTHR44757:SF2">
    <property type="entry name" value="BIOFILM ARCHITECTURE MAINTENANCE PROTEIN MBAA"/>
    <property type="match status" value="1"/>
</dbReference>
<dbReference type="PANTHER" id="PTHR44757">
    <property type="entry name" value="DIGUANYLATE CYCLASE DGCP"/>
    <property type="match status" value="1"/>
</dbReference>
<dbReference type="SMART" id="SM00086">
    <property type="entry name" value="PAC"/>
    <property type="match status" value="1"/>
</dbReference>
<dbReference type="SUPFAM" id="SSF141868">
    <property type="entry name" value="EAL domain-like"/>
    <property type="match status" value="1"/>
</dbReference>
<keyword evidence="1" id="KW-1133">Transmembrane helix</keyword>
<dbReference type="SUPFAM" id="SSF55073">
    <property type="entry name" value="Nucleotide cyclase"/>
    <property type="match status" value="1"/>
</dbReference>
<dbReference type="AlphaFoldDB" id="A0A1J5T5T5"/>
<dbReference type="InterPro" id="IPR001610">
    <property type="entry name" value="PAC"/>
</dbReference>
<accession>A0A1J5T5T5</accession>
<feature type="transmembrane region" description="Helical" evidence="1">
    <location>
        <begin position="20"/>
        <end position="39"/>
    </location>
</feature>
<dbReference type="PROSITE" id="PS50113">
    <property type="entry name" value="PAC"/>
    <property type="match status" value="1"/>
</dbReference>
<dbReference type="Gene3D" id="3.20.20.450">
    <property type="entry name" value="EAL domain"/>
    <property type="match status" value="1"/>
</dbReference>
<dbReference type="InterPro" id="IPR052155">
    <property type="entry name" value="Biofilm_reg_signaling"/>
</dbReference>
<dbReference type="InterPro" id="IPR003660">
    <property type="entry name" value="HAMP_dom"/>
</dbReference>
<dbReference type="EC" id="3.1.4.52" evidence="6"/>
<reference evidence="6" key="1">
    <citation type="submission" date="2016-10" db="EMBL/GenBank/DDBJ databases">
        <title>Sequence of Gallionella enrichment culture.</title>
        <authorList>
            <person name="Poehlein A."/>
            <person name="Muehling M."/>
            <person name="Daniel R."/>
        </authorList>
    </citation>
    <scope>NUCLEOTIDE SEQUENCE</scope>
</reference>
<dbReference type="FunFam" id="3.30.70.270:FF:000001">
    <property type="entry name" value="Diguanylate cyclase domain protein"/>
    <property type="match status" value="1"/>
</dbReference>
<feature type="domain" description="EAL" evidence="3">
    <location>
        <begin position="574"/>
        <end position="829"/>
    </location>
</feature>
<keyword evidence="1" id="KW-0472">Membrane</keyword>
<dbReference type="InterPro" id="IPR033417">
    <property type="entry name" value="CHASE8"/>
</dbReference>
<evidence type="ECO:0000259" key="2">
    <source>
        <dbReference type="PROSITE" id="PS50113"/>
    </source>
</evidence>
<dbReference type="Pfam" id="PF17152">
    <property type="entry name" value="CHASE8"/>
    <property type="match status" value="1"/>
</dbReference>
<evidence type="ECO:0000259" key="3">
    <source>
        <dbReference type="PROSITE" id="PS50883"/>
    </source>
</evidence>
<sequence>MVMDIFPNLSDWSLSKKLVFLIMLSSTICLLLGFSALFASSLRSSQRESLQQLSGISEIMAENAQAALVFDDRNEARRMLESLQGHREIDSAWLLDANGNALAAWNRHGVVKPVPADYQVDTQQTRSELWSRNADLYRPITRGGERVGYILLHADFTEIWHNHLVDLETGLVVAALSLLLIYILATRLQSVISQPIRNVADTARTIASEKTYELRVPQHTNDEIGELIMAFNHMLSEIQERDESLLRHQDRLEKEVGKRTAELAKTHDELALAAKISSLGYWEYNVLTSEFTFNDQYFSLHSTTAQEVGGYRLSYEDFARRFVHPEDAHRISDHIQLELDSREADFVVETEVRTLSADGSIRWMRIRFKSLNDEQGFKLKLTGVSQDITEKKRSEETIWKQANFDPLTALPNRRMFQDRLEHEIKKSNRDGSPLALMFIDLDKFKEVNDTLGHDKGDILLAEAAQRIAGCVRESDTVARLGGDEFTVILSELGDATCIERIAQAIIDTLVAPFKIGEDKAYVSASIGITFYPDDAANLEILMSNADQAMYASKSAGRNRYSYFTHSLQEAALNRMHLINDLRGALSGNQFRLHYHPIVEMASGSIHKAEALIRWQHPTRGLINPAEFVMLAEESGMIVEIGDWVFREAAVQVRRLRSTHHPEFQISVNKSPVQFRNDDHYFQEWLPHLQQLGLPGECISIEITEGLLLDATDAVQAKLLDLRDAGIQVALDDFGTGYSSLSYLKKFDIDYIKIDRSFVRNLSATSDDMALCEAIIVMAHKLGLKVIAEGIETASQRHLLAAAGCDYGQGHFFSHPLPPHEFEAMLGRRRTVSSEVTG</sequence>
<evidence type="ECO:0000256" key="1">
    <source>
        <dbReference type="SAM" id="Phobius"/>
    </source>
</evidence>
<organism evidence="6">
    <name type="scientific">mine drainage metagenome</name>
    <dbReference type="NCBI Taxonomy" id="410659"/>
    <lineage>
        <taxon>unclassified sequences</taxon>
        <taxon>metagenomes</taxon>
        <taxon>ecological metagenomes</taxon>
    </lineage>
</organism>
<dbReference type="SMART" id="SM00052">
    <property type="entry name" value="EAL"/>
    <property type="match status" value="1"/>
</dbReference>
<dbReference type="InterPro" id="IPR043128">
    <property type="entry name" value="Rev_trsase/Diguanyl_cyclase"/>
</dbReference>
<dbReference type="InterPro" id="IPR000014">
    <property type="entry name" value="PAS"/>
</dbReference>
<feature type="transmembrane region" description="Helical" evidence="1">
    <location>
        <begin position="164"/>
        <end position="185"/>
    </location>
</feature>
<dbReference type="CDD" id="cd06225">
    <property type="entry name" value="HAMP"/>
    <property type="match status" value="1"/>
</dbReference>
<dbReference type="GO" id="GO:0016020">
    <property type="term" value="C:membrane"/>
    <property type="evidence" value="ECO:0007669"/>
    <property type="project" value="InterPro"/>
</dbReference>
<dbReference type="InterPro" id="IPR000160">
    <property type="entry name" value="GGDEF_dom"/>
</dbReference>
<gene>
    <name evidence="6" type="primary">gmr_30</name>
    <name evidence="6" type="ORF">GALL_38050</name>
</gene>
<dbReference type="SMART" id="SM00304">
    <property type="entry name" value="HAMP"/>
    <property type="match status" value="1"/>
</dbReference>
<proteinExistence type="predicted"/>
<evidence type="ECO:0000259" key="4">
    <source>
        <dbReference type="PROSITE" id="PS50885"/>
    </source>
</evidence>
<dbReference type="GO" id="GO:0071111">
    <property type="term" value="F:cyclic-guanylate-specific phosphodiesterase activity"/>
    <property type="evidence" value="ECO:0007669"/>
    <property type="project" value="UniProtKB-EC"/>
</dbReference>
<dbReference type="InterPro" id="IPR035965">
    <property type="entry name" value="PAS-like_dom_sf"/>
</dbReference>
<comment type="caution">
    <text evidence="6">The sequence shown here is derived from an EMBL/GenBank/DDBJ whole genome shotgun (WGS) entry which is preliminary data.</text>
</comment>
<dbReference type="SUPFAM" id="SSF55785">
    <property type="entry name" value="PYP-like sensor domain (PAS domain)"/>
    <property type="match status" value="1"/>
</dbReference>
<dbReference type="PROSITE" id="PS50887">
    <property type="entry name" value="GGDEF"/>
    <property type="match status" value="1"/>
</dbReference>
<dbReference type="InterPro" id="IPR001633">
    <property type="entry name" value="EAL_dom"/>
</dbReference>
<dbReference type="InterPro" id="IPR035919">
    <property type="entry name" value="EAL_sf"/>
</dbReference>
<feature type="domain" description="PAC" evidence="2">
    <location>
        <begin position="348"/>
        <end position="400"/>
    </location>
</feature>